<dbReference type="AlphaFoldDB" id="Q1H4I8"/>
<accession>Q1H4I8</accession>
<dbReference type="HOGENOM" id="CLU_2569865_0_0_4"/>
<name>Q1H4I8_METFK</name>
<dbReference type="KEGG" id="mfa:Mfla_0328"/>
<dbReference type="STRING" id="265072.Mfla_0328"/>
<organism evidence="1 2">
    <name type="scientific">Methylobacillus flagellatus (strain ATCC 51484 / DSM 6875 / VKM B-1610 / KT)</name>
    <dbReference type="NCBI Taxonomy" id="265072"/>
    <lineage>
        <taxon>Bacteria</taxon>
        <taxon>Pseudomonadati</taxon>
        <taxon>Pseudomonadota</taxon>
        <taxon>Betaproteobacteria</taxon>
        <taxon>Nitrosomonadales</taxon>
        <taxon>Methylophilaceae</taxon>
        <taxon>Methylobacillus</taxon>
    </lineage>
</organism>
<dbReference type="Proteomes" id="UP000002440">
    <property type="component" value="Chromosome"/>
</dbReference>
<proteinExistence type="predicted"/>
<evidence type="ECO:0000313" key="2">
    <source>
        <dbReference type="Proteomes" id="UP000002440"/>
    </source>
</evidence>
<protein>
    <submittedName>
        <fullName evidence="1">Uncharacterized protein</fullName>
    </submittedName>
</protein>
<dbReference type="EMBL" id="CP000284">
    <property type="protein sequence ID" value="ABE48599.1"/>
    <property type="molecule type" value="Genomic_DNA"/>
</dbReference>
<reference evidence="1 2" key="1">
    <citation type="submission" date="2006-03" db="EMBL/GenBank/DDBJ databases">
        <title>Complete sequence of Methylobacillus flagellatus KT.</title>
        <authorList>
            <consortium name="US DOE Joint Genome Institute"/>
            <person name="Copeland A."/>
            <person name="Lucas S."/>
            <person name="Lapidus A."/>
            <person name="Barry K."/>
            <person name="Detter J.C."/>
            <person name="Glavina del Rio T."/>
            <person name="Hammon N."/>
            <person name="Israni S."/>
            <person name="Dalin E."/>
            <person name="Tice H."/>
            <person name="Pitluck S."/>
            <person name="Brettin T."/>
            <person name="Bruce D."/>
            <person name="Han C."/>
            <person name="Tapia R."/>
            <person name="Saunders E."/>
            <person name="Gilna P."/>
            <person name="Schmutz J."/>
            <person name="Larimer F."/>
            <person name="Land M."/>
            <person name="Kyrpides N."/>
            <person name="Anderson I."/>
            <person name="Richardson P."/>
        </authorList>
    </citation>
    <scope>NUCLEOTIDE SEQUENCE [LARGE SCALE GENOMIC DNA]</scope>
    <source>
        <strain evidence="2">KT / ATCC 51484 / DSM 6875</strain>
    </source>
</reference>
<sequence>MQTVWLSAFRTPLSLVFHIRADALLQSSARVARYCRDAAGTMVAAIGCRCSIRHQQLLCQGEIIFKTYCYVRDFMKFKDFC</sequence>
<keyword evidence="2" id="KW-1185">Reference proteome</keyword>
<evidence type="ECO:0000313" key="1">
    <source>
        <dbReference type="EMBL" id="ABE48599.1"/>
    </source>
</evidence>
<gene>
    <name evidence="1" type="ordered locus">Mfla_0328</name>
</gene>